<evidence type="ECO:0000256" key="2">
    <source>
        <dbReference type="ARBA" id="ARBA00022714"/>
    </source>
</evidence>
<dbReference type="GO" id="GO:0016491">
    <property type="term" value="F:oxidoreductase activity"/>
    <property type="evidence" value="ECO:0007669"/>
    <property type="project" value="InterPro"/>
</dbReference>
<dbReference type="CDD" id="cd06217">
    <property type="entry name" value="FNR_iron_sulfur_binding_3"/>
    <property type="match status" value="1"/>
</dbReference>
<keyword evidence="2" id="KW-0408">Iron</keyword>
<name>A0A1E3S670_MYCIE</name>
<dbReference type="Gene3D" id="2.40.30.10">
    <property type="entry name" value="Translation factors"/>
    <property type="match status" value="1"/>
</dbReference>
<dbReference type="PRINTS" id="PR00406">
    <property type="entry name" value="CYTB5RDTASE"/>
</dbReference>
<proteinExistence type="predicted"/>
<reference evidence="5 6" key="1">
    <citation type="submission" date="2017-02" db="EMBL/GenBank/DDBJ databases">
        <title>The new phylogeny of genus Mycobacterium.</title>
        <authorList>
            <person name="Tortoli E."/>
            <person name="Trovato A."/>
            <person name="Cirillo D.M."/>
        </authorList>
    </citation>
    <scope>NUCLEOTIDE SEQUENCE [LARGE SCALE GENOMIC DNA]</scope>
    <source>
        <strain evidence="5 6">DSM 44049</strain>
    </source>
</reference>
<dbReference type="SUPFAM" id="SSF63380">
    <property type="entry name" value="Riboflavin synthase domain-like"/>
    <property type="match status" value="1"/>
</dbReference>
<dbReference type="PROSITE" id="PS51384">
    <property type="entry name" value="FAD_FR"/>
    <property type="match status" value="1"/>
</dbReference>
<keyword evidence="3" id="KW-0411">Iron-sulfur</keyword>
<dbReference type="InterPro" id="IPR017927">
    <property type="entry name" value="FAD-bd_FR_type"/>
</dbReference>
<feature type="domain" description="FAD-binding FR-type" evidence="4">
    <location>
        <begin position="22"/>
        <end position="122"/>
    </location>
</feature>
<dbReference type="Proteomes" id="UP000192739">
    <property type="component" value="Unassembled WGS sequence"/>
</dbReference>
<dbReference type="InterPro" id="IPR017938">
    <property type="entry name" value="Riboflavin_synthase-like_b-brl"/>
</dbReference>
<dbReference type="PANTHER" id="PTHR47354">
    <property type="entry name" value="NADH OXIDOREDUCTASE HCR"/>
    <property type="match status" value="1"/>
</dbReference>
<evidence type="ECO:0000259" key="4">
    <source>
        <dbReference type="PROSITE" id="PS51384"/>
    </source>
</evidence>
<dbReference type="InterPro" id="IPR001433">
    <property type="entry name" value="OxRdtase_FAD/NAD-bd"/>
</dbReference>
<evidence type="ECO:0000256" key="3">
    <source>
        <dbReference type="ARBA" id="ARBA00023014"/>
    </source>
</evidence>
<evidence type="ECO:0000313" key="6">
    <source>
        <dbReference type="Proteomes" id="UP000192739"/>
    </source>
</evidence>
<dbReference type="PANTHER" id="PTHR47354:SF5">
    <property type="entry name" value="PROTEIN RFBI"/>
    <property type="match status" value="1"/>
</dbReference>
<keyword evidence="6" id="KW-1185">Reference proteome</keyword>
<evidence type="ECO:0000313" key="5">
    <source>
        <dbReference type="EMBL" id="ORB00699.1"/>
    </source>
</evidence>
<keyword evidence="2" id="KW-0479">Metal-binding</keyword>
<dbReference type="InterPro" id="IPR039261">
    <property type="entry name" value="FNR_nucleotide-bd"/>
</dbReference>
<dbReference type="AlphaFoldDB" id="A0A1E3S670"/>
<sequence length="258" mass="28620">MARTTLCRGLTTAVDVRVTPRLRWRVARVVSSQPETDSARTIVLNVPGWCGHLAGQHIDLKLTAEDGYSAERSYSLSRPPDGERIELTVQRIDDGEVSPYLMGLASGDKIELRGPIGGWFVWRPAEQAHVLLVAGGSGIVPLMAMLRQRVVAGAAHFRLVYSVRSPADVYYAQELDRLERECDWLEVTLVYTRSATPQTNRPPGRVRCTDLATTGWPRNHDVRSYVSGPTGFVESVTTKLIEQGHQPATIRTERFGPT</sequence>
<organism evidence="5 6">
    <name type="scientific">Mycobacterium intermedium</name>
    <dbReference type="NCBI Taxonomy" id="28445"/>
    <lineage>
        <taxon>Bacteria</taxon>
        <taxon>Bacillati</taxon>
        <taxon>Actinomycetota</taxon>
        <taxon>Actinomycetes</taxon>
        <taxon>Mycobacteriales</taxon>
        <taxon>Mycobacteriaceae</taxon>
        <taxon>Mycobacterium</taxon>
        <taxon>Mycobacterium simiae complex</taxon>
    </lineage>
</organism>
<dbReference type="STRING" id="28445.BHQ20_26180"/>
<accession>A0A1E3S670</accession>
<dbReference type="SUPFAM" id="SSF52343">
    <property type="entry name" value="Ferredoxin reductase-like, C-terminal NADP-linked domain"/>
    <property type="match status" value="1"/>
</dbReference>
<dbReference type="Pfam" id="PF00970">
    <property type="entry name" value="FAD_binding_6"/>
    <property type="match status" value="1"/>
</dbReference>
<dbReference type="InterPro" id="IPR050415">
    <property type="entry name" value="MRET"/>
</dbReference>
<comment type="caution">
    <text evidence="5">The sequence shown here is derived from an EMBL/GenBank/DDBJ whole genome shotgun (WGS) entry which is preliminary data.</text>
</comment>
<evidence type="ECO:0000256" key="1">
    <source>
        <dbReference type="ARBA" id="ARBA00001974"/>
    </source>
</evidence>
<dbReference type="Pfam" id="PF00175">
    <property type="entry name" value="NAD_binding_1"/>
    <property type="match status" value="1"/>
</dbReference>
<keyword evidence="2" id="KW-0001">2Fe-2S</keyword>
<gene>
    <name evidence="5" type="ORF">BST27_18265</name>
</gene>
<protein>
    <submittedName>
        <fullName evidence="5">Oxidoreductase</fullName>
    </submittedName>
</protein>
<dbReference type="Gene3D" id="3.40.50.80">
    <property type="entry name" value="Nucleotide-binding domain of ferredoxin-NADP reductase (FNR) module"/>
    <property type="match status" value="1"/>
</dbReference>
<comment type="cofactor">
    <cofactor evidence="1">
        <name>FAD</name>
        <dbReference type="ChEBI" id="CHEBI:57692"/>
    </cofactor>
</comment>
<dbReference type="GO" id="GO:0051537">
    <property type="term" value="F:2 iron, 2 sulfur cluster binding"/>
    <property type="evidence" value="ECO:0007669"/>
    <property type="project" value="UniProtKB-KW"/>
</dbReference>
<dbReference type="EMBL" id="MVHT01000052">
    <property type="protein sequence ID" value="ORB00699.1"/>
    <property type="molecule type" value="Genomic_DNA"/>
</dbReference>
<dbReference type="InterPro" id="IPR008333">
    <property type="entry name" value="Cbr1-like_FAD-bd_dom"/>
</dbReference>